<protein>
    <recommendedName>
        <fullName evidence="12">Plasma membrane ATPase</fullName>
        <ecNumber evidence="12">7.1.2.1</ecNumber>
    </recommendedName>
</protein>
<dbReference type="FunFam" id="3.40.50.1000:FF:000211">
    <property type="entry name" value="Plasma membrane ATPase"/>
    <property type="match status" value="1"/>
</dbReference>
<dbReference type="PANTHER" id="PTHR42861">
    <property type="entry name" value="CALCIUM-TRANSPORTING ATPASE"/>
    <property type="match status" value="1"/>
</dbReference>
<comment type="similarity">
    <text evidence="2 12">Belongs to the cation transport ATPase (P-type) (TC 3.A.3) family. Type IIIA subfamily.</text>
</comment>
<dbReference type="InterPro" id="IPR036412">
    <property type="entry name" value="HAD-like_sf"/>
</dbReference>
<dbReference type="Proteomes" id="UP000626109">
    <property type="component" value="Unassembled WGS sequence"/>
</dbReference>
<evidence type="ECO:0000256" key="12">
    <source>
        <dbReference type="RuleBase" id="RU362083"/>
    </source>
</evidence>
<evidence type="ECO:0000256" key="11">
    <source>
        <dbReference type="ARBA" id="ARBA00023136"/>
    </source>
</evidence>
<keyword evidence="7 12" id="KW-0067">ATP-binding</keyword>
<comment type="subcellular location">
    <subcellularLocation>
        <location evidence="12">Cell membrane</location>
        <topology evidence="12">Multi-pass membrane protein</topology>
    </subcellularLocation>
    <subcellularLocation>
        <location evidence="1">Membrane</location>
        <topology evidence="1">Multi-pass membrane protein</topology>
    </subcellularLocation>
</comment>
<dbReference type="Pfam" id="PF00122">
    <property type="entry name" value="E1-E2_ATPase"/>
    <property type="match status" value="1"/>
</dbReference>
<keyword evidence="17" id="KW-1185">Reference proteome</keyword>
<keyword evidence="5" id="KW-0479">Metal-binding</keyword>
<dbReference type="GO" id="GO:0008553">
    <property type="term" value="F:P-type proton-exporting transporter activity"/>
    <property type="evidence" value="ECO:0007669"/>
    <property type="project" value="UniProtKB-UniRule"/>
</dbReference>
<dbReference type="SUPFAM" id="SSF56784">
    <property type="entry name" value="HAD-like"/>
    <property type="match status" value="1"/>
</dbReference>
<evidence type="ECO:0000313" key="16">
    <source>
        <dbReference type="EMBL" id="CAE8655611.1"/>
    </source>
</evidence>
<evidence type="ECO:0000256" key="13">
    <source>
        <dbReference type="SAM" id="MobiDB-lite"/>
    </source>
</evidence>
<dbReference type="GO" id="GO:0005524">
    <property type="term" value="F:ATP binding"/>
    <property type="evidence" value="ECO:0007669"/>
    <property type="project" value="UniProtKB-UniRule"/>
</dbReference>
<dbReference type="InterPro" id="IPR006534">
    <property type="entry name" value="P-type_ATPase_IIIA"/>
</dbReference>
<feature type="transmembrane region" description="Helical" evidence="12">
    <location>
        <begin position="129"/>
        <end position="147"/>
    </location>
</feature>
<dbReference type="InterPro" id="IPR008250">
    <property type="entry name" value="ATPase_P-typ_transduc_dom_A_sf"/>
</dbReference>
<name>A0A813ELQ0_POLGL</name>
<dbReference type="GO" id="GO:0120029">
    <property type="term" value="P:proton export across plasma membrane"/>
    <property type="evidence" value="ECO:0007669"/>
    <property type="project" value="UniProtKB-UniRule"/>
</dbReference>
<dbReference type="InterPro" id="IPR001757">
    <property type="entry name" value="P_typ_ATPase"/>
</dbReference>
<dbReference type="AlphaFoldDB" id="A0A813ELQ0"/>
<dbReference type="PRINTS" id="PR00119">
    <property type="entry name" value="CATATPASE"/>
</dbReference>
<feature type="compositionally biased region" description="Basic and acidic residues" evidence="13">
    <location>
        <begin position="11"/>
        <end position="22"/>
    </location>
</feature>
<feature type="transmembrane region" description="Helical" evidence="12">
    <location>
        <begin position="715"/>
        <end position="736"/>
    </location>
</feature>
<dbReference type="EMBL" id="CAJNNW010013651">
    <property type="protein sequence ID" value="CAE8655611.1"/>
    <property type="molecule type" value="Genomic_DNA"/>
</dbReference>
<evidence type="ECO:0000256" key="9">
    <source>
        <dbReference type="ARBA" id="ARBA00022967"/>
    </source>
</evidence>
<dbReference type="Pfam" id="PF00702">
    <property type="entry name" value="Hydrolase"/>
    <property type="match status" value="1"/>
</dbReference>
<dbReference type="NCBIfam" id="TIGR01647">
    <property type="entry name" value="ATPase-IIIA_H"/>
    <property type="match status" value="1"/>
</dbReference>
<dbReference type="GO" id="GO:0046872">
    <property type="term" value="F:metal ion binding"/>
    <property type="evidence" value="ECO:0007669"/>
    <property type="project" value="UniProtKB-KW"/>
</dbReference>
<dbReference type="SFLD" id="SFLDG00002">
    <property type="entry name" value="C1.7:_P-type_atpase_like"/>
    <property type="match status" value="1"/>
</dbReference>
<dbReference type="OrthoDB" id="116380at2759"/>
<evidence type="ECO:0000313" key="17">
    <source>
        <dbReference type="Proteomes" id="UP000654075"/>
    </source>
</evidence>
<dbReference type="InterPro" id="IPR023214">
    <property type="entry name" value="HAD_sf"/>
</dbReference>
<dbReference type="GO" id="GO:0005886">
    <property type="term" value="C:plasma membrane"/>
    <property type="evidence" value="ECO:0007669"/>
    <property type="project" value="UniProtKB-SubCell"/>
</dbReference>
<reference evidence="15" key="1">
    <citation type="submission" date="2021-02" db="EMBL/GenBank/DDBJ databases">
        <authorList>
            <person name="Dougan E. K."/>
            <person name="Rhodes N."/>
            <person name="Thang M."/>
            <person name="Chan C."/>
        </authorList>
    </citation>
    <scope>NUCLEOTIDE SEQUENCE</scope>
</reference>
<evidence type="ECO:0000256" key="10">
    <source>
        <dbReference type="ARBA" id="ARBA00022989"/>
    </source>
</evidence>
<dbReference type="NCBIfam" id="TIGR01494">
    <property type="entry name" value="ATPase_P-type"/>
    <property type="match status" value="2"/>
</dbReference>
<dbReference type="InterPro" id="IPR018303">
    <property type="entry name" value="ATPase_P-typ_P_site"/>
</dbReference>
<dbReference type="SFLD" id="SFLDF00027">
    <property type="entry name" value="p-type_atpase"/>
    <property type="match status" value="1"/>
</dbReference>
<evidence type="ECO:0000256" key="2">
    <source>
        <dbReference type="ARBA" id="ARBA00008804"/>
    </source>
</evidence>
<organism evidence="15 17">
    <name type="scientific">Polarella glacialis</name>
    <name type="common">Dinoflagellate</name>
    <dbReference type="NCBI Taxonomy" id="89957"/>
    <lineage>
        <taxon>Eukaryota</taxon>
        <taxon>Sar</taxon>
        <taxon>Alveolata</taxon>
        <taxon>Dinophyceae</taxon>
        <taxon>Suessiales</taxon>
        <taxon>Suessiaceae</taxon>
        <taxon>Polarella</taxon>
    </lineage>
</organism>
<evidence type="ECO:0000256" key="8">
    <source>
        <dbReference type="ARBA" id="ARBA00022842"/>
    </source>
</evidence>
<comment type="caution">
    <text evidence="15">The sequence shown here is derived from an EMBL/GenBank/DDBJ whole genome shotgun (WGS) entry which is preliminary data.</text>
</comment>
<sequence>MASKDSTALPREAEPKPSKEKAVPLLRAEQDGSPEFTESRRRVQGGDGRPSCPERITVSIHTSQPPSLVNLAPASQSFIGEPAFVGGSSEDEGLAGLTTEQAAAQRERFGRNEIPEHIVPWYIMLAKQFAGMMPMMLVIAAALSAVTADWPDFAVIVLMLLVNALIGFHEEYKARQSLDALKAQMTATVPVKRDGTMVIMPVAELVPGDVIFLRGGNVVPADCEFIEGDEMLVDTAALTGEPLPRKVPRADREGEAPGAGKALLSGCIIKQGEGHCEVKETGLNSEIGQAAGLVAQASGHQAGVFETKIMQVVRAVIFVTLVDAAVVLYVNVYHRHVPFSQALLGVLALIIGAVPIALPLVMQVTMAIGAASMAKRQAIVTHMTALQEIASMTVLCSDKTGTLTTADMRVLPSKTWTRNKVTRDDALVWACVASNPANKEDPIDKAIIASSIDHFGAAEAQERIAEYKKTKFVGFNPTVKRTVAYCDHPTKGQLKISKGLVDKVLLTGDDGGDCWVCADAEKIAEELKEVDLRFSSQGYKTVGVAVAEGTGPMQFVAIVPMLDPPREDTKLTIHRIREAGINVKMVTGDHLNIAIETSRLIGLGTGVLHASELWPASATRDETILAADGFAQVLPKDKREVVLVLQNRGLVVGMTGDGVNDAPALAQAQIGIAVDGATEAARSAADIILTSPGLSAIFDAIVESRKIFARLRSYVLYRIAATIQIVLVLSILIYAYDDTLPPIYVILLALLNDVTMLPVAGDNAVPSALPEIPSMPSILSASFIYGFLGTAQTMALYMSGLLKGSAESGTDAANDYRSAVIYLQISIAVELLIFSCRTPLSVLNILNPETRPSLMLTLSVLGGNILVSLLAGFGTIVHRVEWIDIAWIWAYDVAGLLAWL</sequence>
<dbReference type="InterPro" id="IPR059000">
    <property type="entry name" value="ATPase_P-type_domA"/>
</dbReference>
<dbReference type="Gene3D" id="3.40.50.1000">
    <property type="entry name" value="HAD superfamily/HAD-like"/>
    <property type="match status" value="1"/>
</dbReference>
<feature type="transmembrane region" description="Helical" evidence="12">
    <location>
        <begin position="153"/>
        <end position="169"/>
    </location>
</feature>
<dbReference type="SUPFAM" id="SSF81665">
    <property type="entry name" value="Calcium ATPase, transmembrane domain M"/>
    <property type="match status" value="1"/>
</dbReference>
<keyword evidence="8 12" id="KW-0460">Magnesium</keyword>
<evidence type="ECO:0000256" key="5">
    <source>
        <dbReference type="ARBA" id="ARBA00022723"/>
    </source>
</evidence>
<evidence type="ECO:0000256" key="4">
    <source>
        <dbReference type="ARBA" id="ARBA00022692"/>
    </source>
</evidence>
<comment type="catalytic activity">
    <reaction evidence="12">
        <text>ATP + H2O + H(+)(in) = ADP + phosphate + 2 H(+)(out)</text>
        <dbReference type="Rhea" id="RHEA:20852"/>
        <dbReference type="ChEBI" id="CHEBI:15377"/>
        <dbReference type="ChEBI" id="CHEBI:15378"/>
        <dbReference type="ChEBI" id="CHEBI:30616"/>
        <dbReference type="ChEBI" id="CHEBI:43474"/>
        <dbReference type="ChEBI" id="CHEBI:456216"/>
        <dbReference type="EC" id="7.1.2.1"/>
    </reaction>
</comment>
<dbReference type="OMA" id="APLWVFK"/>
<dbReference type="Proteomes" id="UP000654075">
    <property type="component" value="Unassembled WGS sequence"/>
</dbReference>
<dbReference type="EC" id="7.1.2.1" evidence="12"/>
<dbReference type="PRINTS" id="PR00120">
    <property type="entry name" value="HATPASE"/>
</dbReference>
<keyword evidence="12" id="KW-0406">Ion transport</keyword>
<keyword evidence="11 12" id="KW-0472">Membrane</keyword>
<dbReference type="Gene3D" id="3.40.1110.10">
    <property type="entry name" value="Calcium-transporting ATPase, cytoplasmic domain N"/>
    <property type="match status" value="1"/>
</dbReference>
<keyword evidence="6 12" id="KW-0547">Nucleotide-binding</keyword>
<dbReference type="PROSITE" id="PS00154">
    <property type="entry name" value="ATPASE_E1_E2"/>
    <property type="match status" value="1"/>
</dbReference>
<keyword evidence="9 12" id="KW-1278">Translocase</keyword>
<keyword evidence="10 12" id="KW-1133">Transmembrane helix</keyword>
<dbReference type="SUPFAM" id="SSF81653">
    <property type="entry name" value="Calcium ATPase, transduction domain A"/>
    <property type="match status" value="1"/>
</dbReference>
<dbReference type="InterPro" id="IPR023298">
    <property type="entry name" value="ATPase_P-typ_TM_dom_sf"/>
</dbReference>
<keyword evidence="12" id="KW-0375">Hydrogen ion transport</keyword>
<dbReference type="Pfam" id="PF00690">
    <property type="entry name" value="Cation_ATPase_N"/>
    <property type="match status" value="1"/>
</dbReference>
<keyword evidence="12" id="KW-0813">Transport</keyword>
<evidence type="ECO:0000256" key="7">
    <source>
        <dbReference type="ARBA" id="ARBA00022840"/>
    </source>
</evidence>
<feature type="domain" description="Cation-transporting P-type ATPase N-terminal" evidence="14">
    <location>
        <begin position="84"/>
        <end position="149"/>
    </location>
</feature>
<evidence type="ECO:0000256" key="1">
    <source>
        <dbReference type="ARBA" id="ARBA00004141"/>
    </source>
</evidence>
<evidence type="ECO:0000313" key="15">
    <source>
        <dbReference type="EMBL" id="CAE8599884.1"/>
    </source>
</evidence>
<keyword evidence="4 12" id="KW-0812">Transmembrane</keyword>
<evidence type="ECO:0000259" key="14">
    <source>
        <dbReference type="SMART" id="SM00831"/>
    </source>
</evidence>
<dbReference type="SFLD" id="SFLDS00003">
    <property type="entry name" value="Haloacid_Dehalogenase"/>
    <property type="match status" value="1"/>
</dbReference>
<feature type="transmembrane region" description="Helical" evidence="12">
    <location>
        <begin position="819"/>
        <end position="842"/>
    </location>
</feature>
<feature type="transmembrane region" description="Helical" evidence="12">
    <location>
        <begin position="342"/>
        <end position="368"/>
    </location>
</feature>
<feature type="transmembrane region" description="Helical" evidence="12">
    <location>
        <begin position="312"/>
        <end position="330"/>
    </location>
</feature>
<feature type="transmembrane region" description="Helical" evidence="12">
    <location>
        <begin position="777"/>
        <end position="799"/>
    </location>
</feature>
<proteinExistence type="inferred from homology"/>
<evidence type="ECO:0000256" key="6">
    <source>
        <dbReference type="ARBA" id="ARBA00022741"/>
    </source>
</evidence>
<dbReference type="GO" id="GO:0016887">
    <property type="term" value="F:ATP hydrolysis activity"/>
    <property type="evidence" value="ECO:0007669"/>
    <property type="project" value="InterPro"/>
</dbReference>
<dbReference type="InterPro" id="IPR044492">
    <property type="entry name" value="P_typ_ATPase_HD_dom"/>
</dbReference>
<dbReference type="EMBL" id="CAJNNV010011580">
    <property type="protein sequence ID" value="CAE8599884.1"/>
    <property type="molecule type" value="Genomic_DNA"/>
</dbReference>
<dbReference type="Gene3D" id="2.70.150.10">
    <property type="entry name" value="Calcium-transporting ATPase, cytoplasmic transduction domain A"/>
    <property type="match status" value="1"/>
</dbReference>
<dbReference type="InterPro" id="IPR004014">
    <property type="entry name" value="ATPase_P-typ_cation-transptr_N"/>
</dbReference>
<dbReference type="Gene3D" id="1.20.1110.10">
    <property type="entry name" value="Calcium-transporting ATPase, transmembrane domain"/>
    <property type="match status" value="1"/>
</dbReference>
<evidence type="ECO:0000256" key="3">
    <source>
        <dbReference type="ARBA" id="ARBA00022553"/>
    </source>
</evidence>
<accession>A0A813ELQ0</accession>
<keyword evidence="3" id="KW-0597">Phosphoprotein</keyword>
<feature type="transmembrane region" description="Helical" evidence="12">
    <location>
        <begin position="854"/>
        <end position="876"/>
    </location>
</feature>
<dbReference type="SMART" id="SM00831">
    <property type="entry name" value="Cation_ATPase_N"/>
    <property type="match status" value="1"/>
</dbReference>
<dbReference type="InterPro" id="IPR023299">
    <property type="entry name" value="ATPase_P-typ_cyto_dom_N"/>
</dbReference>
<gene>
    <name evidence="15" type="ORF">PGLA1383_LOCUS18224</name>
    <name evidence="16" type="ORF">PGLA2088_LOCUS11698</name>
</gene>
<feature type="region of interest" description="Disordered" evidence="13">
    <location>
        <begin position="1"/>
        <end position="53"/>
    </location>
</feature>